<dbReference type="PRINTS" id="PR00111">
    <property type="entry name" value="ABHYDROLASE"/>
</dbReference>
<dbReference type="InterPro" id="IPR000073">
    <property type="entry name" value="AB_hydrolase_1"/>
</dbReference>
<dbReference type="AlphaFoldDB" id="A0A5C5RG84"/>
<dbReference type="PANTHER" id="PTHR43798">
    <property type="entry name" value="MONOACYLGLYCEROL LIPASE"/>
    <property type="match status" value="1"/>
</dbReference>
<evidence type="ECO:0000259" key="1">
    <source>
        <dbReference type="Pfam" id="PF12697"/>
    </source>
</evidence>
<protein>
    <submittedName>
        <fullName evidence="2">Alpha/beta fold hydrolase</fullName>
    </submittedName>
</protein>
<dbReference type="EMBL" id="VIGW01000001">
    <property type="protein sequence ID" value="TWS21642.1"/>
    <property type="molecule type" value="Genomic_DNA"/>
</dbReference>
<keyword evidence="3" id="KW-1185">Reference proteome</keyword>
<keyword evidence="2" id="KW-0378">Hydrolase</keyword>
<evidence type="ECO:0000313" key="3">
    <source>
        <dbReference type="Proteomes" id="UP000317291"/>
    </source>
</evidence>
<dbReference type="PRINTS" id="PR00412">
    <property type="entry name" value="EPOXHYDRLASE"/>
</dbReference>
<evidence type="ECO:0000313" key="2">
    <source>
        <dbReference type="EMBL" id="TWS21642.1"/>
    </source>
</evidence>
<dbReference type="InterPro" id="IPR050266">
    <property type="entry name" value="AB_hydrolase_sf"/>
</dbReference>
<dbReference type="Gene3D" id="3.40.50.1820">
    <property type="entry name" value="alpha/beta hydrolase"/>
    <property type="match status" value="1"/>
</dbReference>
<dbReference type="Proteomes" id="UP000317291">
    <property type="component" value="Unassembled WGS sequence"/>
</dbReference>
<dbReference type="PANTHER" id="PTHR43798:SF29">
    <property type="entry name" value="AB HYDROLASE-1 DOMAIN-CONTAINING PROTEIN"/>
    <property type="match status" value="1"/>
</dbReference>
<dbReference type="GO" id="GO:0016787">
    <property type="term" value="F:hydrolase activity"/>
    <property type="evidence" value="ECO:0007669"/>
    <property type="project" value="UniProtKB-KW"/>
</dbReference>
<comment type="caution">
    <text evidence="2">The sequence shown here is derived from an EMBL/GenBank/DDBJ whole genome shotgun (WGS) entry which is preliminary data.</text>
</comment>
<organism evidence="2 3">
    <name type="scientific">Tsukamurella asaccharolytica</name>
    <dbReference type="NCBI Taxonomy" id="2592067"/>
    <lineage>
        <taxon>Bacteria</taxon>
        <taxon>Bacillati</taxon>
        <taxon>Actinomycetota</taxon>
        <taxon>Actinomycetes</taxon>
        <taxon>Mycobacteriales</taxon>
        <taxon>Tsukamurellaceae</taxon>
        <taxon>Tsukamurella</taxon>
    </lineage>
</organism>
<accession>A0A5C5RG84</accession>
<dbReference type="SUPFAM" id="SSF53474">
    <property type="entry name" value="alpha/beta-Hydrolases"/>
    <property type="match status" value="1"/>
</dbReference>
<proteinExistence type="predicted"/>
<name>A0A5C5RG84_9ACTN</name>
<sequence length="233" mass="24100">MWEPQLRSLAAAGYRAVAVDLLGFGDTAPVGRTIPLEHHAQAALDVLDALGARTFAAVGYSMGGQVALELADVAGPRLTRMLLSDTFAWLDTDEVRKGRHALADRLEAEGTAAYGEEFLPVVLGPTSVASRPEACASARAMIAAAPAAGAAAALRGRADRRDLTVVAERFTRPAAVVVGAEDAFDRGVLGVGLAEALGAGDPHVIGGAGHTPSLETPDRFDAVLLPFLSPERS</sequence>
<reference evidence="2 3" key="1">
    <citation type="submission" date="2019-06" db="EMBL/GenBank/DDBJ databases">
        <title>Tsukamurella conjunctivitidis sp. nov., Tsukamurella assacharolytica sp. nov. and Tsukamurella sputae sp. nov. isolated from patients with conjunctivitis, bacteraemia (lymphoma) and respiratory infection (sputum) in Hong Kong.</title>
        <authorList>
            <person name="Teng J.L.L."/>
            <person name="Lee H.H."/>
            <person name="Fong J.Y.H."/>
            <person name="Fok K.M.N."/>
            <person name="Lau S.K.P."/>
            <person name="Woo P.C.Y."/>
        </authorList>
    </citation>
    <scope>NUCLEOTIDE SEQUENCE [LARGE SCALE GENOMIC DNA]</scope>
    <source>
        <strain evidence="2 3">HKU71</strain>
    </source>
</reference>
<dbReference type="OrthoDB" id="9785847at2"/>
<dbReference type="Pfam" id="PF12697">
    <property type="entry name" value="Abhydrolase_6"/>
    <property type="match status" value="1"/>
</dbReference>
<dbReference type="InterPro" id="IPR000639">
    <property type="entry name" value="Epox_hydrolase-like"/>
</dbReference>
<gene>
    <name evidence="2" type="ORF">FK529_02935</name>
</gene>
<feature type="domain" description="AB hydrolase-1" evidence="1">
    <location>
        <begin position="2"/>
        <end position="221"/>
    </location>
</feature>
<dbReference type="InterPro" id="IPR029058">
    <property type="entry name" value="AB_hydrolase_fold"/>
</dbReference>